<organism evidence="1 2">
    <name type="scientific">Spirosoma telluris</name>
    <dbReference type="NCBI Taxonomy" id="2183553"/>
    <lineage>
        <taxon>Bacteria</taxon>
        <taxon>Pseudomonadati</taxon>
        <taxon>Bacteroidota</taxon>
        <taxon>Cytophagia</taxon>
        <taxon>Cytophagales</taxon>
        <taxon>Cytophagaceae</taxon>
        <taxon>Spirosoma</taxon>
    </lineage>
</organism>
<gene>
    <name evidence="1" type="ORF">HMF3257_26845</name>
</gene>
<name>A0A327NNH5_9BACT</name>
<proteinExistence type="predicted"/>
<keyword evidence="2" id="KW-1185">Reference proteome</keyword>
<sequence>MTAPHDNKWEIDALQNEYKAMHGIELTKDQAEKMLRHEQERDSGSPKYVFSPWEELDYEEVTFKKILTASQFESYLSERANRLKRIEESLIDNEKTYLPQLNATKERLAYYKNRLIPSVCKNSILLFTIFKSEREKVDFLRAEYKKYLVDTKKQILVDHFRHRKTFQPILLKLSLLRHEQMYLLPDYFSFKKAMDIPTKAVADYLLEKLSAISDNLFDDLKQTMDELREFNTNNTAKHMGEMQGWHITLPIQNTTEELMFAVLIDPNSTYH</sequence>
<evidence type="ECO:0000313" key="1">
    <source>
        <dbReference type="EMBL" id="RAI76890.1"/>
    </source>
</evidence>
<dbReference type="OrthoDB" id="669883at2"/>
<protein>
    <submittedName>
        <fullName evidence="1">Uncharacterized protein</fullName>
    </submittedName>
</protein>
<dbReference type="EMBL" id="QLII01000001">
    <property type="protein sequence ID" value="RAI76890.1"/>
    <property type="molecule type" value="Genomic_DNA"/>
</dbReference>
<accession>A0A327NNH5</accession>
<reference evidence="1 2" key="1">
    <citation type="submission" date="2018-06" db="EMBL/GenBank/DDBJ databases">
        <title>Spirosoma sp. HMF3257 Genome sequencing and assembly.</title>
        <authorList>
            <person name="Kang H."/>
            <person name="Cha I."/>
            <person name="Kim H."/>
            <person name="Kang J."/>
            <person name="Joh K."/>
        </authorList>
    </citation>
    <scope>NUCLEOTIDE SEQUENCE [LARGE SCALE GENOMIC DNA]</scope>
    <source>
        <strain evidence="1 2">HMF3257</strain>
    </source>
</reference>
<comment type="caution">
    <text evidence="1">The sequence shown here is derived from an EMBL/GenBank/DDBJ whole genome shotgun (WGS) entry which is preliminary data.</text>
</comment>
<dbReference type="RefSeq" id="WP_111346985.1">
    <property type="nucleotide sequence ID" value="NZ_QLII01000001.1"/>
</dbReference>
<dbReference type="Proteomes" id="UP000249016">
    <property type="component" value="Unassembled WGS sequence"/>
</dbReference>
<dbReference type="AlphaFoldDB" id="A0A327NNH5"/>
<evidence type="ECO:0000313" key="2">
    <source>
        <dbReference type="Proteomes" id="UP000249016"/>
    </source>
</evidence>